<dbReference type="PANTHER" id="PTHR43201">
    <property type="entry name" value="ACYL-COA SYNTHETASE"/>
    <property type="match status" value="1"/>
</dbReference>
<evidence type="ECO:0000259" key="4">
    <source>
        <dbReference type="Pfam" id="PF13193"/>
    </source>
</evidence>
<evidence type="ECO:0000256" key="2">
    <source>
        <dbReference type="ARBA" id="ARBA00022598"/>
    </source>
</evidence>
<name>A0ABY8LBC9_9RHOB</name>
<reference evidence="5 6" key="1">
    <citation type="submission" date="2023-04" db="EMBL/GenBank/DDBJ databases">
        <title>Jannaschia ovalis sp. nov., a marine bacterium isolated from sea tidal flat.</title>
        <authorList>
            <person name="Kwon D.Y."/>
            <person name="Kim J.-J."/>
        </authorList>
    </citation>
    <scope>NUCLEOTIDE SEQUENCE [LARGE SCALE GENOMIC DNA]</scope>
    <source>
        <strain evidence="5 6">GRR-S6-38</strain>
    </source>
</reference>
<dbReference type="InterPro" id="IPR020845">
    <property type="entry name" value="AMP-binding_CS"/>
</dbReference>
<organism evidence="5 6">
    <name type="scientific">Jannaschia ovalis</name>
    <dbReference type="NCBI Taxonomy" id="3038773"/>
    <lineage>
        <taxon>Bacteria</taxon>
        <taxon>Pseudomonadati</taxon>
        <taxon>Pseudomonadota</taxon>
        <taxon>Alphaproteobacteria</taxon>
        <taxon>Rhodobacterales</taxon>
        <taxon>Roseobacteraceae</taxon>
        <taxon>Jannaschia</taxon>
    </lineage>
</organism>
<dbReference type="SUPFAM" id="SSF56801">
    <property type="entry name" value="Acetyl-CoA synthetase-like"/>
    <property type="match status" value="1"/>
</dbReference>
<dbReference type="Pfam" id="PF13193">
    <property type="entry name" value="AMP-binding_C"/>
    <property type="match status" value="1"/>
</dbReference>
<evidence type="ECO:0000259" key="3">
    <source>
        <dbReference type="Pfam" id="PF00501"/>
    </source>
</evidence>
<sequence>MMLQTVGQMLATQARLQPNRLGARDLERSMRFAEWNDRACRLANALLSLGLSKGDRVAVLAYNRVEWAEIYAAVAKAGLVTVPVNFRLTAPEARFICEDCAVSALIAEEALASVADPLRDGLDIAHFIRIGGEARGWHGYEALIADASDTEPDSDVSPGDPWCLMYTSGTTGNPKGAIRSHGGMAMLAMMTEIELGLSRKDDALLVMPMCHANSLNFFTAFLYIGAAVTIFSRASFDAELCLEAFGEMGVTFSSLVPTHYAMMLDVPEAKREAGDFGRVEKLMVSSAPARVETKRAVMEMFPNSGLFELYGSTEAGWVTFLHPDEQFDHLGTVGREVVGSAPVRLLDENGEEVADGEIGELYSSSPYAFEGYWNLPDKTAEAFRGAYLSVGDMALRDADGFIRLIDRKKNMIISGGENVYPTEVEAVLGQHPDIKDVAVVGLADDKWGERVAAAVVRRDGSDLTGEALIEWTRERLAGFKRPRQVIFLTADAMPRNTTGKILHRVLRDMLADSQRTKT</sequence>
<accession>A0ABY8LBC9</accession>
<dbReference type="PANTHER" id="PTHR43201:SF5">
    <property type="entry name" value="MEDIUM-CHAIN ACYL-COA LIGASE ACSF2, MITOCHONDRIAL"/>
    <property type="match status" value="1"/>
</dbReference>
<dbReference type="Proteomes" id="UP001243420">
    <property type="component" value="Chromosome"/>
</dbReference>
<dbReference type="EMBL" id="CP122537">
    <property type="protein sequence ID" value="WGH78639.1"/>
    <property type="molecule type" value="Genomic_DNA"/>
</dbReference>
<comment type="similarity">
    <text evidence="1">Belongs to the ATP-dependent AMP-binding enzyme family.</text>
</comment>
<evidence type="ECO:0000256" key="1">
    <source>
        <dbReference type="ARBA" id="ARBA00006432"/>
    </source>
</evidence>
<dbReference type="InterPro" id="IPR025110">
    <property type="entry name" value="AMP-bd_C"/>
</dbReference>
<dbReference type="Pfam" id="PF00501">
    <property type="entry name" value="AMP-binding"/>
    <property type="match status" value="1"/>
</dbReference>
<evidence type="ECO:0000313" key="5">
    <source>
        <dbReference type="EMBL" id="WGH78639.1"/>
    </source>
</evidence>
<dbReference type="InterPro" id="IPR045851">
    <property type="entry name" value="AMP-bd_C_sf"/>
</dbReference>
<protein>
    <submittedName>
        <fullName evidence="5">AMP-binding protein</fullName>
    </submittedName>
</protein>
<dbReference type="RefSeq" id="WP_279965390.1">
    <property type="nucleotide sequence ID" value="NZ_CP122537.1"/>
</dbReference>
<feature type="domain" description="AMP-dependent synthetase/ligase" evidence="3">
    <location>
        <begin position="11"/>
        <end position="373"/>
    </location>
</feature>
<gene>
    <name evidence="5" type="ORF">P8627_16755</name>
</gene>
<keyword evidence="6" id="KW-1185">Reference proteome</keyword>
<dbReference type="PROSITE" id="PS00455">
    <property type="entry name" value="AMP_BINDING"/>
    <property type="match status" value="1"/>
</dbReference>
<dbReference type="InterPro" id="IPR000873">
    <property type="entry name" value="AMP-dep_synth/lig_dom"/>
</dbReference>
<dbReference type="Gene3D" id="3.30.300.30">
    <property type="match status" value="1"/>
</dbReference>
<evidence type="ECO:0000313" key="6">
    <source>
        <dbReference type="Proteomes" id="UP001243420"/>
    </source>
</evidence>
<keyword evidence="2" id="KW-0436">Ligase</keyword>
<proteinExistence type="inferred from homology"/>
<dbReference type="Gene3D" id="3.40.50.12780">
    <property type="entry name" value="N-terminal domain of ligase-like"/>
    <property type="match status" value="1"/>
</dbReference>
<feature type="domain" description="AMP-binding enzyme C-terminal" evidence="4">
    <location>
        <begin position="423"/>
        <end position="500"/>
    </location>
</feature>
<dbReference type="InterPro" id="IPR042099">
    <property type="entry name" value="ANL_N_sf"/>
</dbReference>